<dbReference type="InterPro" id="IPR019757">
    <property type="entry name" value="Pept_S26A_signal_pept_1_Lys-AS"/>
</dbReference>
<evidence type="ECO:0000256" key="1">
    <source>
        <dbReference type="ARBA" id="ARBA00000677"/>
    </source>
</evidence>
<dbReference type="InterPro" id="IPR036286">
    <property type="entry name" value="LexA/Signal_pep-like_sf"/>
</dbReference>
<sequence length="271" mass="30030">MRPGFIRYSARCMTRPDKPAPSALQKLWKELLEPIVFAVVITQFVATLVGVDGVSMMPNLRDRERVFVPKYETWLHKAGVGEFKRGDILIFKPPVEATRQIPNLNKSAFGLWNYRPFLIKRLIGLPGDRITVSGGEVTVNGVKLDSSWTTAYWQEQGCWDTQSELANNATSSRGGVLPDTAEFTVPEGSYFVMGDNRTANGSEDSRMFGAVARRDVAGRAAAVVWPIMRKANVKYDCNAGTVAELSGENVLNWRLLSTPPAFTTLKTELGK</sequence>
<gene>
    <name evidence="7" type="ORF">GCM10008959_07750</name>
</gene>
<accession>A0ABQ2RP52</accession>
<organism evidence="7 8">
    <name type="scientific">Deinococcus seoulensis</name>
    <dbReference type="NCBI Taxonomy" id="1837379"/>
    <lineage>
        <taxon>Bacteria</taxon>
        <taxon>Thermotogati</taxon>
        <taxon>Deinococcota</taxon>
        <taxon>Deinococci</taxon>
        <taxon>Deinococcales</taxon>
        <taxon>Deinococcaceae</taxon>
        <taxon>Deinococcus</taxon>
    </lineage>
</organism>
<dbReference type="PROSITE" id="PS00760">
    <property type="entry name" value="SPASE_I_2"/>
    <property type="match status" value="1"/>
</dbReference>
<feature type="domain" description="Peptidase S26" evidence="6">
    <location>
        <begin position="29"/>
        <end position="225"/>
    </location>
</feature>
<dbReference type="NCBIfam" id="TIGR02227">
    <property type="entry name" value="sigpep_I_bact"/>
    <property type="match status" value="1"/>
</dbReference>
<keyword evidence="5" id="KW-0645">Protease</keyword>
<evidence type="ECO:0000313" key="8">
    <source>
        <dbReference type="Proteomes" id="UP000634308"/>
    </source>
</evidence>
<proteinExistence type="inferred from homology"/>
<dbReference type="PANTHER" id="PTHR43390:SF1">
    <property type="entry name" value="CHLOROPLAST PROCESSING PEPTIDASE"/>
    <property type="match status" value="1"/>
</dbReference>
<dbReference type="Gene3D" id="2.10.109.10">
    <property type="entry name" value="Umud Fragment, subunit A"/>
    <property type="match status" value="1"/>
</dbReference>
<dbReference type="Proteomes" id="UP000634308">
    <property type="component" value="Unassembled WGS sequence"/>
</dbReference>
<comment type="catalytic activity">
    <reaction evidence="1 5">
        <text>Cleavage of hydrophobic, N-terminal signal or leader sequences from secreted and periplasmic proteins.</text>
        <dbReference type="EC" id="3.4.21.89"/>
    </reaction>
</comment>
<name>A0ABQ2RP52_9DEIO</name>
<dbReference type="EMBL" id="BMQM01000003">
    <property type="protein sequence ID" value="GGR49011.1"/>
    <property type="molecule type" value="Genomic_DNA"/>
</dbReference>
<comment type="caution">
    <text evidence="7">The sequence shown here is derived from an EMBL/GenBank/DDBJ whole genome shotgun (WGS) entry which is preliminary data.</text>
</comment>
<evidence type="ECO:0000256" key="3">
    <source>
        <dbReference type="ARBA" id="ARBA00013208"/>
    </source>
</evidence>
<evidence type="ECO:0000259" key="6">
    <source>
        <dbReference type="Pfam" id="PF10502"/>
    </source>
</evidence>
<dbReference type="InterPro" id="IPR019533">
    <property type="entry name" value="Peptidase_S26"/>
</dbReference>
<keyword evidence="4 5" id="KW-0378">Hydrolase</keyword>
<dbReference type="CDD" id="cd06530">
    <property type="entry name" value="S26_SPase_I"/>
    <property type="match status" value="1"/>
</dbReference>
<dbReference type="Pfam" id="PF10502">
    <property type="entry name" value="Peptidase_S26"/>
    <property type="match status" value="1"/>
</dbReference>
<dbReference type="PANTHER" id="PTHR43390">
    <property type="entry name" value="SIGNAL PEPTIDASE I"/>
    <property type="match status" value="1"/>
</dbReference>
<comment type="similarity">
    <text evidence="2 5">Belongs to the peptidase S26 family.</text>
</comment>
<dbReference type="InterPro" id="IPR000223">
    <property type="entry name" value="Pept_S26A_signal_pept_1"/>
</dbReference>
<keyword evidence="8" id="KW-1185">Reference proteome</keyword>
<dbReference type="SUPFAM" id="SSF51306">
    <property type="entry name" value="LexA/Signal peptidase"/>
    <property type="match status" value="1"/>
</dbReference>
<protein>
    <recommendedName>
        <fullName evidence="3 5">Signal peptidase I</fullName>
        <ecNumber evidence="3 5">3.4.21.89</ecNumber>
    </recommendedName>
</protein>
<evidence type="ECO:0000256" key="4">
    <source>
        <dbReference type="ARBA" id="ARBA00022801"/>
    </source>
</evidence>
<dbReference type="EC" id="3.4.21.89" evidence="3 5"/>
<dbReference type="PRINTS" id="PR00727">
    <property type="entry name" value="LEADERPTASE"/>
</dbReference>
<reference evidence="8" key="1">
    <citation type="journal article" date="2019" name="Int. J. Syst. Evol. Microbiol.">
        <title>The Global Catalogue of Microorganisms (GCM) 10K type strain sequencing project: providing services to taxonomists for standard genome sequencing and annotation.</title>
        <authorList>
            <consortium name="The Broad Institute Genomics Platform"/>
            <consortium name="The Broad Institute Genome Sequencing Center for Infectious Disease"/>
            <person name="Wu L."/>
            <person name="Ma J."/>
        </authorList>
    </citation>
    <scope>NUCLEOTIDE SEQUENCE [LARGE SCALE GENOMIC DNA]</scope>
    <source>
        <strain evidence="8">JCM 31404</strain>
    </source>
</reference>
<evidence type="ECO:0000256" key="5">
    <source>
        <dbReference type="RuleBase" id="RU362042"/>
    </source>
</evidence>
<comment type="subcellular location">
    <subcellularLocation>
        <location evidence="5">Membrane</location>
        <topology evidence="5">Single-pass type II membrane protein</topology>
    </subcellularLocation>
</comment>
<evidence type="ECO:0000313" key="7">
    <source>
        <dbReference type="EMBL" id="GGR49011.1"/>
    </source>
</evidence>
<evidence type="ECO:0000256" key="2">
    <source>
        <dbReference type="ARBA" id="ARBA00009370"/>
    </source>
</evidence>